<dbReference type="RefSeq" id="WP_055334069.1">
    <property type="nucleotide sequence ID" value="NZ_CDNF01000003.1"/>
</dbReference>
<dbReference type="Gene3D" id="3.60.10.10">
    <property type="entry name" value="Endonuclease/exonuclease/phosphatase"/>
    <property type="match status" value="1"/>
</dbReference>
<evidence type="ECO:0000313" key="3">
    <source>
        <dbReference type="EMBL" id="CEQ03062.1"/>
    </source>
</evidence>
<dbReference type="Pfam" id="PF03372">
    <property type="entry name" value="Exo_endo_phos"/>
    <property type="match status" value="1"/>
</dbReference>
<dbReference type="SUPFAM" id="SSF56219">
    <property type="entry name" value="DNase I-like"/>
    <property type="match status" value="1"/>
</dbReference>
<protein>
    <submittedName>
        <fullName evidence="3">Endonuclease/exonuclease/phosphatase family protein</fullName>
    </submittedName>
</protein>
<keyword evidence="3" id="KW-0255">Endonuclease</keyword>
<feature type="domain" description="Endonuclease/exonuclease/phosphatase" evidence="2">
    <location>
        <begin position="19"/>
        <end position="253"/>
    </location>
</feature>
<dbReference type="AlphaFoldDB" id="A0A0C7QQK7"/>
<keyword evidence="3" id="KW-0269">Exonuclease</keyword>
<reference evidence="3 4" key="1">
    <citation type="submission" date="2015-01" db="EMBL/GenBank/DDBJ databases">
        <authorList>
            <person name="Aslett A.Martin."/>
            <person name="De Silva Nishadi"/>
        </authorList>
    </citation>
    <scope>NUCLEOTIDE SEQUENCE [LARGE SCALE GENOMIC DNA]</scope>
    <source>
        <strain evidence="3 4">R28058</strain>
    </source>
</reference>
<name>A0A0C7QQK7_PARSO</name>
<dbReference type="GO" id="GO:0004527">
    <property type="term" value="F:exonuclease activity"/>
    <property type="evidence" value="ECO:0007669"/>
    <property type="project" value="UniProtKB-KW"/>
</dbReference>
<sequence length="263" mass="30850">MKLLTLNCHSWQEENQIEKIKYIAKTINEKDYDVIALQEVSQLIEQNKVYKNVKSDNFALLLQNELKNLGNNQYEFYWDVAHIGYDIYEEGLCLMTKLPIVNKESFYITNSTKLEFWKTRKIVGIDVIYKTKQIRFLSCHLGWWNDNEEPFKEQVKRIINETDNEKLVFLMGDFNNNANIKGEGYEYLCNKFFDTYKLSKVKDNGITVKGKIAGWDENKLDLRLDLILSNKEIDVESSNVIFNGINKKVVSDHYGVEVCINVK</sequence>
<dbReference type="InterPro" id="IPR036691">
    <property type="entry name" value="Endo/exonu/phosph_ase_sf"/>
</dbReference>
<dbReference type="PANTHER" id="PTHR15822:SF23">
    <property type="entry name" value="ENDONUCLEASE_EXONUCLEASE_PHOSPHATASE FAMILY PROTEIN"/>
    <property type="match status" value="1"/>
</dbReference>
<organism evidence="3 4">
    <name type="scientific">Paraclostridium sordellii</name>
    <name type="common">Clostridium sordellii</name>
    <dbReference type="NCBI Taxonomy" id="1505"/>
    <lineage>
        <taxon>Bacteria</taxon>
        <taxon>Bacillati</taxon>
        <taxon>Bacillota</taxon>
        <taxon>Clostridia</taxon>
        <taxon>Peptostreptococcales</taxon>
        <taxon>Peptostreptococcaceae</taxon>
        <taxon>Paraclostridium</taxon>
    </lineage>
</organism>
<proteinExistence type="predicted"/>
<dbReference type="InterPro" id="IPR005135">
    <property type="entry name" value="Endo/exonuclease/phosphatase"/>
</dbReference>
<gene>
    <name evidence="3" type="ORF">R28058_07951</name>
</gene>
<evidence type="ECO:0000313" key="4">
    <source>
        <dbReference type="Proteomes" id="UP000049127"/>
    </source>
</evidence>
<dbReference type="EMBL" id="CEKZ01000003">
    <property type="protein sequence ID" value="CEQ03062.1"/>
    <property type="molecule type" value="Genomic_DNA"/>
</dbReference>
<dbReference type="PANTHER" id="PTHR15822">
    <property type="entry name" value="TRAF AND TNF RECEPTOR-ASSOCIATED PROTEIN"/>
    <property type="match status" value="1"/>
</dbReference>
<dbReference type="GO" id="GO:0004519">
    <property type="term" value="F:endonuclease activity"/>
    <property type="evidence" value="ECO:0007669"/>
    <property type="project" value="UniProtKB-KW"/>
</dbReference>
<dbReference type="CDD" id="cd09079">
    <property type="entry name" value="RgfB-like"/>
    <property type="match status" value="1"/>
</dbReference>
<evidence type="ECO:0000259" key="2">
    <source>
        <dbReference type="Pfam" id="PF03372"/>
    </source>
</evidence>
<dbReference type="Proteomes" id="UP000049127">
    <property type="component" value="Unassembled WGS sequence"/>
</dbReference>
<accession>A0A0C7QQK7</accession>
<dbReference type="InterPro" id="IPR051547">
    <property type="entry name" value="TDP2-like"/>
</dbReference>
<evidence type="ECO:0000256" key="1">
    <source>
        <dbReference type="ARBA" id="ARBA00022801"/>
    </source>
</evidence>
<dbReference type="OrthoDB" id="9812537at2"/>
<keyword evidence="1" id="KW-0378">Hydrolase</keyword>
<keyword evidence="3" id="KW-0540">Nuclease</keyword>